<evidence type="ECO:0000256" key="2">
    <source>
        <dbReference type="SAM" id="Coils"/>
    </source>
</evidence>
<evidence type="ECO:0000259" key="4">
    <source>
        <dbReference type="PROSITE" id="PS50157"/>
    </source>
</evidence>
<keyword evidence="6" id="KW-1185">Reference proteome</keyword>
<feature type="compositionally biased region" description="Basic and acidic residues" evidence="3">
    <location>
        <begin position="223"/>
        <end position="237"/>
    </location>
</feature>
<dbReference type="SMART" id="SM00355">
    <property type="entry name" value="ZnF_C2H2"/>
    <property type="match status" value="2"/>
</dbReference>
<feature type="region of interest" description="Disordered" evidence="3">
    <location>
        <begin position="192"/>
        <end position="212"/>
    </location>
</feature>
<keyword evidence="1" id="KW-0862">Zinc</keyword>
<evidence type="ECO:0000313" key="5">
    <source>
        <dbReference type="EMBL" id="PMD47147.1"/>
    </source>
</evidence>
<name>A0A2J6S8Q9_HYAVF</name>
<keyword evidence="1" id="KW-0479">Metal-binding</keyword>
<organism evidence="5 6">
    <name type="scientific">Hyaloscypha variabilis (strain UAMH 11265 / GT02V1 / F)</name>
    <name type="common">Meliniomyces variabilis</name>
    <dbReference type="NCBI Taxonomy" id="1149755"/>
    <lineage>
        <taxon>Eukaryota</taxon>
        <taxon>Fungi</taxon>
        <taxon>Dikarya</taxon>
        <taxon>Ascomycota</taxon>
        <taxon>Pezizomycotina</taxon>
        <taxon>Leotiomycetes</taxon>
        <taxon>Helotiales</taxon>
        <taxon>Hyaloscyphaceae</taxon>
        <taxon>Hyaloscypha</taxon>
        <taxon>Hyaloscypha variabilis</taxon>
    </lineage>
</organism>
<dbReference type="Proteomes" id="UP000235786">
    <property type="component" value="Unassembled WGS sequence"/>
</dbReference>
<accession>A0A2J6S8Q9</accession>
<feature type="compositionally biased region" description="Polar residues" evidence="3">
    <location>
        <begin position="17"/>
        <end position="30"/>
    </location>
</feature>
<reference evidence="5 6" key="1">
    <citation type="submission" date="2016-04" db="EMBL/GenBank/DDBJ databases">
        <title>A degradative enzymes factory behind the ericoid mycorrhizal symbiosis.</title>
        <authorList>
            <consortium name="DOE Joint Genome Institute"/>
            <person name="Martino E."/>
            <person name="Morin E."/>
            <person name="Grelet G."/>
            <person name="Kuo A."/>
            <person name="Kohler A."/>
            <person name="Daghino S."/>
            <person name="Barry K."/>
            <person name="Choi C."/>
            <person name="Cichocki N."/>
            <person name="Clum A."/>
            <person name="Copeland A."/>
            <person name="Hainaut M."/>
            <person name="Haridas S."/>
            <person name="Labutti K."/>
            <person name="Lindquist E."/>
            <person name="Lipzen A."/>
            <person name="Khouja H.-R."/>
            <person name="Murat C."/>
            <person name="Ohm R."/>
            <person name="Olson A."/>
            <person name="Spatafora J."/>
            <person name="Veneault-Fourrey C."/>
            <person name="Henrissat B."/>
            <person name="Grigoriev I."/>
            <person name="Martin F."/>
            <person name="Perotto S."/>
        </authorList>
    </citation>
    <scope>NUCLEOTIDE SEQUENCE [LARGE SCALE GENOMIC DNA]</scope>
    <source>
        <strain evidence="5 6">F</strain>
    </source>
</reference>
<feature type="region of interest" description="Disordered" evidence="3">
    <location>
        <begin position="218"/>
        <end position="237"/>
    </location>
</feature>
<protein>
    <recommendedName>
        <fullName evidence="4">C2H2-type domain-containing protein</fullName>
    </recommendedName>
</protein>
<evidence type="ECO:0000256" key="1">
    <source>
        <dbReference type="PROSITE-ProRule" id="PRU00042"/>
    </source>
</evidence>
<evidence type="ECO:0000256" key="3">
    <source>
        <dbReference type="SAM" id="MobiDB-lite"/>
    </source>
</evidence>
<dbReference type="PROSITE" id="PS50157">
    <property type="entry name" value="ZINC_FINGER_C2H2_2"/>
    <property type="match status" value="1"/>
</dbReference>
<dbReference type="Gene3D" id="3.30.160.60">
    <property type="entry name" value="Classic Zinc Finger"/>
    <property type="match status" value="1"/>
</dbReference>
<proteinExistence type="predicted"/>
<feature type="domain" description="C2H2-type" evidence="4">
    <location>
        <begin position="176"/>
        <end position="205"/>
    </location>
</feature>
<sequence>MAANSSRAPLEEILDGQDNQSGGINSTSGASNSALTSMILPGGFNYPGPDGTSVRLDAIAIVSQIQNLESRVRALETNNTSLDTIHSPDVAAIIAQDDNYASQGLPPAAQRMQTDDVEFEAFTNISLASEEQRLTVAPNMLSLVGPQDIPPAPSSLPSVSTPSTSVNAVAPAAPRFRCATCRDTFSRLQNLRRHERERKHNPNATRYPCPRQDCVRSGLNGFPRRDRLRDHRATYGH</sequence>
<evidence type="ECO:0000313" key="6">
    <source>
        <dbReference type="Proteomes" id="UP000235786"/>
    </source>
</evidence>
<dbReference type="STRING" id="1149755.A0A2J6S8Q9"/>
<dbReference type="InterPro" id="IPR013087">
    <property type="entry name" value="Znf_C2H2_type"/>
</dbReference>
<dbReference type="OrthoDB" id="3564953at2759"/>
<dbReference type="AlphaFoldDB" id="A0A2J6S8Q9"/>
<gene>
    <name evidence="5" type="ORF">L207DRAFT_627857</name>
</gene>
<dbReference type="GO" id="GO:0008270">
    <property type="term" value="F:zinc ion binding"/>
    <property type="evidence" value="ECO:0007669"/>
    <property type="project" value="UniProtKB-KW"/>
</dbReference>
<dbReference type="EMBL" id="KZ613938">
    <property type="protein sequence ID" value="PMD47147.1"/>
    <property type="molecule type" value="Genomic_DNA"/>
</dbReference>
<feature type="region of interest" description="Disordered" evidence="3">
    <location>
        <begin position="1"/>
        <end position="30"/>
    </location>
</feature>
<feature type="coiled-coil region" evidence="2">
    <location>
        <begin position="58"/>
        <end position="85"/>
    </location>
</feature>
<keyword evidence="1" id="KW-0863">Zinc-finger</keyword>
<dbReference type="PROSITE" id="PS00028">
    <property type="entry name" value="ZINC_FINGER_C2H2_1"/>
    <property type="match status" value="1"/>
</dbReference>
<keyword evidence="2" id="KW-0175">Coiled coil</keyword>